<proteinExistence type="inferred from homology"/>
<dbReference type="Pfam" id="PF01451">
    <property type="entry name" value="LMWPc"/>
    <property type="match status" value="1"/>
</dbReference>
<feature type="domain" description="Phosphotyrosine protein phosphatase I" evidence="6">
    <location>
        <begin position="4"/>
        <end position="142"/>
    </location>
</feature>
<organism evidence="7 8">
    <name type="scientific">Ferrimonas pelagia</name>
    <dbReference type="NCBI Taxonomy" id="1177826"/>
    <lineage>
        <taxon>Bacteria</taxon>
        <taxon>Pseudomonadati</taxon>
        <taxon>Pseudomonadota</taxon>
        <taxon>Gammaproteobacteria</taxon>
        <taxon>Alteromonadales</taxon>
        <taxon>Ferrimonadaceae</taxon>
        <taxon>Ferrimonas</taxon>
    </lineage>
</organism>
<name>A0ABP9EBQ3_9GAMM</name>
<evidence type="ECO:0000256" key="5">
    <source>
        <dbReference type="ARBA" id="ARBA00051722"/>
    </source>
</evidence>
<evidence type="ECO:0000256" key="2">
    <source>
        <dbReference type="ARBA" id="ARBA00013064"/>
    </source>
</evidence>
<keyword evidence="8" id="KW-1185">Reference proteome</keyword>
<comment type="catalytic activity">
    <reaction evidence="5">
        <text>O-phospho-L-tyrosyl-[protein] + H2O = L-tyrosyl-[protein] + phosphate</text>
        <dbReference type="Rhea" id="RHEA:10684"/>
        <dbReference type="Rhea" id="RHEA-COMP:10136"/>
        <dbReference type="Rhea" id="RHEA-COMP:20101"/>
        <dbReference type="ChEBI" id="CHEBI:15377"/>
        <dbReference type="ChEBI" id="CHEBI:43474"/>
        <dbReference type="ChEBI" id="CHEBI:46858"/>
        <dbReference type="ChEBI" id="CHEBI:61978"/>
        <dbReference type="EC" id="3.1.3.48"/>
    </reaction>
</comment>
<accession>A0ABP9EBQ3</accession>
<keyword evidence="4" id="KW-0904">Protein phosphatase</keyword>
<reference evidence="8" key="1">
    <citation type="journal article" date="2019" name="Int. J. Syst. Evol. Microbiol.">
        <title>The Global Catalogue of Microorganisms (GCM) 10K type strain sequencing project: providing services to taxonomists for standard genome sequencing and annotation.</title>
        <authorList>
            <consortium name="The Broad Institute Genomics Platform"/>
            <consortium name="The Broad Institute Genome Sequencing Center for Infectious Disease"/>
            <person name="Wu L."/>
            <person name="Ma J."/>
        </authorList>
    </citation>
    <scope>NUCLEOTIDE SEQUENCE [LARGE SCALE GENOMIC DNA]</scope>
    <source>
        <strain evidence="8">JCM 18401</strain>
    </source>
</reference>
<dbReference type="InterPro" id="IPR017867">
    <property type="entry name" value="Tyr_phospatase_low_mol_wt"/>
</dbReference>
<dbReference type="PANTHER" id="PTHR11717:SF31">
    <property type="entry name" value="LOW MOLECULAR WEIGHT PROTEIN-TYROSINE-PHOSPHATASE ETP-RELATED"/>
    <property type="match status" value="1"/>
</dbReference>
<dbReference type="SUPFAM" id="SSF52788">
    <property type="entry name" value="Phosphotyrosine protein phosphatases I"/>
    <property type="match status" value="1"/>
</dbReference>
<dbReference type="Proteomes" id="UP001499988">
    <property type="component" value="Unassembled WGS sequence"/>
</dbReference>
<dbReference type="PRINTS" id="PR00719">
    <property type="entry name" value="LMWPTPASE"/>
</dbReference>
<dbReference type="InterPro" id="IPR023485">
    <property type="entry name" value="Ptyr_pPase"/>
</dbReference>
<evidence type="ECO:0000313" key="8">
    <source>
        <dbReference type="Proteomes" id="UP001499988"/>
    </source>
</evidence>
<sequence length="145" mass="15641">MQFQNILVVCIGNICRSPTAELLLKARLPGKQVHSAGLGALVDKPMDAKALAVAAAHGLDGAAHSARQLTRELAQQADLILVMEQSHLKGVCQLAPEARGKTYLLDKWSGGADIPDPYRQSQEAFDHVFSMMERAAAGWIRVLGQ</sequence>
<dbReference type="InterPro" id="IPR036196">
    <property type="entry name" value="Ptyr_pPase_sf"/>
</dbReference>
<protein>
    <recommendedName>
        <fullName evidence="2">protein-tyrosine-phosphatase</fullName>
        <ecNumber evidence="2">3.1.3.48</ecNumber>
    </recommendedName>
</protein>
<dbReference type="EMBL" id="BAABJZ010000006">
    <property type="protein sequence ID" value="GAA4874888.1"/>
    <property type="molecule type" value="Genomic_DNA"/>
</dbReference>
<dbReference type="Gene3D" id="3.40.50.2300">
    <property type="match status" value="1"/>
</dbReference>
<comment type="caution">
    <text evidence="7">The sequence shown here is derived from an EMBL/GenBank/DDBJ whole genome shotgun (WGS) entry which is preliminary data.</text>
</comment>
<dbReference type="EC" id="3.1.3.48" evidence="2"/>
<dbReference type="RefSeq" id="WP_345333088.1">
    <property type="nucleotide sequence ID" value="NZ_BAABJZ010000006.1"/>
</dbReference>
<dbReference type="SMART" id="SM00226">
    <property type="entry name" value="LMWPc"/>
    <property type="match status" value="1"/>
</dbReference>
<dbReference type="CDD" id="cd16343">
    <property type="entry name" value="LMWPTP"/>
    <property type="match status" value="1"/>
</dbReference>
<evidence type="ECO:0000256" key="3">
    <source>
        <dbReference type="ARBA" id="ARBA00022801"/>
    </source>
</evidence>
<dbReference type="InterPro" id="IPR050438">
    <property type="entry name" value="LMW_PTPase"/>
</dbReference>
<evidence type="ECO:0000313" key="7">
    <source>
        <dbReference type="EMBL" id="GAA4874888.1"/>
    </source>
</evidence>
<dbReference type="PANTHER" id="PTHR11717">
    <property type="entry name" value="LOW MOLECULAR WEIGHT PROTEIN TYROSINE PHOSPHATASE"/>
    <property type="match status" value="1"/>
</dbReference>
<evidence type="ECO:0000256" key="1">
    <source>
        <dbReference type="ARBA" id="ARBA00011063"/>
    </source>
</evidence>
<evidence type="ECO:0000256" key="4">
    <source>
        <dbReference type="ARBA" id="ARBA00022912"/>
    </source>
</evidence>
<evidence type="ECO:0000259" key="6">
    <source>
        <dbReference type="SMART" id="SM00226"/>
    </source>
</evidence>
<gene>
    <name evidence="7" type="ORF">GCM10023333_05030</name>
</gene>
<comment type="similarity">
    <text evidence="1">Belongs to the low molecular weight phosphotyrosine protein phosphatase family.</text>
</comment>
<keyword evidence="3" id="KW-0378">Hydrolase</keyword>